<keyword evidence="4" id="KW-1185">Reference proteome</keyword>
<dbReference type="Gramene" id="C.cajan_11804.t">
    <property type="protein sequence ID" value="C.cajan_11804.t"/>
    <property type="gene ID" value="C.cajan_11804"/>
</dbReference>
<organism evidence="3 4">
    <name type="scientific">Cajanus cajan</name>
    <name type="common">Pigeon pea</name>
    <name type="synonym">Cajanus indicus</name>
    <dbReference type="NCBI Taxonomy" id="3821"/>
    <lineage>
        <taxon>Eukaryota</taxon>
        <taxon>Viridiplantae</taxon>
        <taxon>Streptophyta</taxon>
        <taxon>Embryophyta</taxon>
        <taxon>Tracheophyta</taxon>
        <taxon>Spermatophyta</taxon>
        <taxon>Magnoliopsida</taxon>
        <taxon>eudicotyledons</taxon>
        <taxon>Gunneridae</taxon>
        <taxon>Pentapetalae</taxon>
        <taxon>rosids</taxon>
        <taxon>fabids</taxon>
        <taxon>Fabales</taxon>
        <taxon>Fabaceae</taxon>
        <taxon>Papilionoideae</taxon>
        <taxon>50 kb inversion clade</taxon>
        <taxon>NPAAA clade</taxon>
        <taxon>indigoferoid/millettioid clade</taxon>
        <taxon>Phaseoleae</taxon>
        <taxon>Cajanus</taxon>
    </lineage>
</organism>
<keyword evidence="2" id="KW-0808">Transferase</keyword>
<dbReference type="Gene3D" id="3.40.50.2000">
    <property type="entry name" value="Glycogen Phosphorylase B"/>
    <property type="match status" value="1"/>
</dbReference>
<protein>
    <submittedName>
        <fullName evidence="3">Anthocyanin 3'-O-beta-glucosyltransferase</fullName>
    </submittedName>
</protein>
<dbReference type="PANTHER" id="PTHR48047">
    <property type="entry name" value="GLYCOSYLTRANSFERASE"/>
    <property type="match status" value="1"/>
</dbReference>
<dbReference type="STRING" id="3821.A0A151TFS4"/>
<dbReference type="PANTHER" id="PTHR48047:SF182">
    <property type="entry name" value="GLYCOSYLTRANSFERASE"/>
    <property type="match status" value="1"/>
</dbReference>
<reference evidence="3 4" key="1">
    <citation type="journal article" date="2012" name="Nat. Biotechnol.">
        <title>Draft genome sequence of pigeonpea (Cajanus cajan), an orphan legume crop of resource-poor farmers.</title>
        <authorList>
            <person name="Varshney R.K."/>
            <person name="Chen W."/>
            <person name="Li Y."/>
            <person name="Bharti A.K."/>
            <person name="Saxena R.K."/>
            <person name="Schlueter J.A."/>
            <person name="Donoghue M.T."/>
            <person name="Azam S."/>
            <person name="Fan G."/>
            <person name="Whaley A.M."/>
            <person name="Farmer A.D."/>
            <person name="Sheridan J."/>
            <person name="Iwata A."/>
            <person name="Tuteja R."/>
            <person name="Penmetsa R.V."/>
            <person name="Wu W."/>
            <person name="Upadhyaya H.D."/>
            <person name="Yang S.P."/>
            <person name="Shah T."/>
            <person name="Saxena K.B."/>
            <person name="Michael T."/>
            <person name="McCombie W.R."/>
            <person name="Yang B."/>
            <person name="Zhang G."/>
            <person name="Yang H."/>
            <person name="Wang J."/>
            <person name="Spillane C."/>
            <person name="Cook D.R."/>
            <person name="May G.D."/>
            <person name="Xu X."/>
            <person name="Jackson S.A."/>
        </authorList>
    </citation>
    <scope>NUCLEOTIDE SEQUENCE [LARGE SCALE GENOMIC DNA]</scope>
    <source>
        <strain evidence="4">cv. Asha</strain>
    </source>
</reference>
<dbReference type="Proteomes" id="UP000075243">
    <property type="component" value="Chromosome 6"/>
</dbReference>
<proteinExistence type="inferred from homology"/>
<gene>
    <name evidence="3" type="ORF">KK1_012167</name>
</gene>
<dbReference type="SUPFAM" id="SSF53756">
    <property type="entry name" value="UDP-Glycosyltransferase/glycogen phosphorylase"/>
    <property type="match status" value="1"/>
</dbReference>
<evidence type="ECO:0000256" key="2">
    <source>
        <dbReference type="ARBA" id="ARBA00022676"/>
    </source>
</evidence>
<dbReference type="GO" id="GO:0035251">
    <property type="term" value="F:UDP-glucosyltransferase activity"/>
    <property type="evidence" value="ECO:0007669"/>
    <property type="project" value="TreeGrafter"/>
</dbReference>
<dbReference type="EMBL" id="CM003608">
    <property type="protein sequence ID" value="KYP65891.1"/>
    <property type="molecule type" value="Genomic_DNA"/>
</dbReference>
<keyword evidence="2" id="KW-0328">Glycosyltransferase</keyword>
<evidence type="ECO:0000256" key="1">
    <source>
        <dbReference type="ARBA" id="ARBA00009995"/>
    </source>
</evidence>
<dbReference type="AlphaFoldDB" id="A0A151TFS4"/>
<comment type="similarity">
    <text evidence="1">Belongs to the UDP-glycosyltransferase family.</text>
</comment>
<evidence type="ECO:0000313" key="3">
    <source>
        <dbReference type="EMBL" id="KYP65891.1"/>
    </source>
</evidence>
<accession>A0A151TFS4</accession>
<name>A0A151TFS4_CAJCA</name>
<evidence type="ECO:0000313" key="4">
    <source>
        <dbReference type="Proteomes" id="UP000075243"/>
    </source>
</evidence>
<sequence>MTRLQLPDWMRKPNPYGSLMKVVNDSTMRSFDAVFNSFHAFEGEYEEHGCGYDFIWVVKKNYNEEGDDVFMKDSGLLDIGWAPQLLILEPVAIGGMVSHCGWNTVVESMKVAIGVVKG</sequence>